<evidence type="ECO:0000256" key="1">
    <source>
        <dbReference type="ARBA" id="ARBA00006484"/>
    </source>
</evidence>
<dbReference type="InterPro" id="IPR020904">
    <property type="entry name" value="Sc_DH/Rdtase_CS"/>
</dbReference>
<dbReference type="GO" id="GO:0016616">
    <property type="term" value="F:oxidoreductase activity, acting on the CH-OH group of donors, NAD or NADP as acceptor"/>
    <property type="evidence" value="ECO:0007669"/>
    <property type="project" value="TreeGrafter"/>
</dbReference>
<comment type="caution">
    <text evidence="3">The sequence shown here is derived from an EMBL/GenBank/DDBJ whole genome shotgun (WGS) entry which is preliminary data.</text>
</comment>
<accession>A0A932I1P8</accession>
<dbReference type="Pfam" id="PF00106">
    <property type="entry name" value="adh_short"/>
    <property type="match status" value="1"/>
</dbReference>
<reference evidence="3" key="1">
    <citation type="submission" date="2020-07" db="EMBL/GenBank/DDBJ databases">
        <title>Huge and variable diversity of episymbiotic CPR bacteria and DPANN archaea in groundwater ecosystems.</title>
        <authorList>
            <person name="He C.Y."/>
            <person name="Keren R."/>
            <person name="Whittaker M."/>
            <person name="Farag I.F."/>
            <person name="Doudna J."/>
            <person name="Cate J.H.D."/>
            <person name="Banfield J.F."/>
        </authorList>
    </citation>
    <scope>NUCLEOTIDE SEQUENCE</scope>
    <source>
        <strain evidence="3">NC_groundwater_763_Ag_S-0.2um_68_21</strain>
    </source>
</reference>
<dbReference type="GO" id="GO:0030497">
    <property type="term" value="P:fatty acid elongation"/>
    <property type="evidence" value="ECO:0007669"/>
    <property type="project" value="TreeGrafter"/>
</dbReference>
<comment type="similarity">
    <text evidence="1 2">Belongs to the short-chain dehydrogenases/reductases (SDR) family.</text>
</comment>
<dbReference type="PRINTS" id="PR00081">
    <property type="entry name" value="GDHRDH"/>
</dbReference>
<dbReference type="InterPro" id="IPR036291">
    <property type="entry name" value="NAD(P)-bd_dom_sf"/>
</dbReference>
<dbReference type="SUPFAM" id="SSF51735">
    <property type="entry name" value="NAD(P)-binding Rossmann-fold domains"/>
    <property type="match status" value="1"/>
</dbReference>
<evidence type="ECO:0000313" key="3">
    <source>
        <dbReference type="EMBL" id="MBI3128285.1"/>
    </source>
</evidence>
<dbReference type="PROSITE" id="PS00061">
    <property type="entry name" value="ADH_SHORT"/>
    <property type="match status" value="1"/>
</dbReference>
<protein>
    <submittedName>
        <fullName evidence="3">SDR family oxidoreductase</fullName>
    </submittedName>
</protein>
<name>A0A932I1P8_UNCTE</name>
<dbReference type="Proteomes" id="UP000782312">
    <property type="component" value="Unassembled WGS sequence"/>
</dbReference>
<dbReference type="Gene3D" id="3.40.50.720">
    <property type="entry name" value="NAD(P)-binding Rossmann-like Domain"/>
    <property type="match status" value="1"/>
</dbReference>
<dbReference type="EMBL" id="JACPUR010000025">
    <property type="protein sequence ID" value="MBI3128285.1"/>
    <property type="molecule type" value="Genomic_DNA"/>
</dbReference>
<dbReference type="NCBIfam" id="NF005559">
    <property type="entry name" value="PRK07231.1"/>
    <property type="match status" value="1"/>
</dbReference>
<evidence type="ECO:0000256" key="2">
    <source>
        <dbReference type="RuleBase" id="RU000363"/>
    </source>
</evidence>
<dbReference type="CDD" id="cd05233">
    <property type="entry name" value="SDR_c"/>
    <property type="match status" value="1"/>
</dbReference>
<dbReference type="NCBIfam" id="NF009466">
    <property type="entry name" value="PRK12826.1-2"/>
    <property type="match status" value="1"/>
</dbReference>
<dbReference type="FunFam" id="3.40.50.720:FF:000084">
    <property type="entry name" value="Short-chain dehydrogenase reductase"/>
    <property type="match status" value="1"/>
</dbReference>
<gene>
    <name evidence="3" type="ORF">HYZ11_11820</name>
</gene>
<dbReference type="AlphaFoldDB" id="A0A932I1P8"/>
<dbReference type="PANTHER" id="PTHR42760">
    <property type="entry name" value="SHORT-CHAIN DEHYDROGENASES/REDUCTASES FAMILY MEMBER"/>
    <property type="match status" value="1"/>
</dbReference>
<organism evidence="3 4">
    <name type="scientific">Tectimicrobiota bacterium</name>
    <dbReference type="NCBI Taxonomy" id="2528274"/>
    <lineage>
        <taxon>Bacteria</taxon>
        <taxon>Pseudomonadati</taxon>
        <taxon>Nitrospinota/Tectimicrobiota group</taxon>
        <taxon>Candidatus Tectimicrobiota</taxon>
    </lineage>
</organism>
<dbReference type="PANTHER" id="PTHR42760:SF40">
    <property type="entry name" value="3-OXOACYL-[ACYL-CARRIER-PROTEIN] REDUCTASE, CHLOROPLASTIC"/>
    <property type="match status" value="1"/>
</dbReference>
<dbReference type="PRINTS" id="PR00080">
    <property type="entry name" value="SDRFAMILY"/>
</dbReference>
<dbReference type="InterPro" id="IPR002347">
    <property type="entry name" value="SDR_fam"/>
</dbReference>
<evidence type="ECO:0000313" key="4">
    <source>
        <dbReference type="Proteomes" id="UP000782312"/>
    </source>
</evidence>
<proteinExistence type="inferred from homology"/>
<sequence length="262" mass="27928">MRLKGKVAIVTGASQGIGQAIALAFAREGAKVVLAARNRANLEGTARKVAALSKESLASLVVPTDQTDEAQVRTLVEKTLAEFGTVDILVNNSGVAGPTKPCEEVTKEEWEECMSVNVTGMFLCAKHVIPVMKKNRRGRIINVSSISGKRPLPNRIPYTASKMAVIGFTRTLAFELGGYGITVNAICPGATAGPRIQSVFENMARVQNISVEEAERAFTDPAALKCLVTPEDHAAVCVFLASDDAAHMTAQDINVTAGLVWY</sequence>